<sequence>WYYLGKPLGVSCPSVQCGDPGLCWRSLGSSSFPAACSSDSCGWRGKSTRSTALFSISFRKMRPRKPATSALQVRRRLPSRTLQPRKPLASDSEWRAKVTPCSCQRLFCRLLRLPYLPSRLRWRTHPALSCRAQTSRVGQKRYSPGLMRCH</sequence>
<gene>
    <name evidence="1" type="ORF">AVDCRST_MAG26-249</name>
</gene>
<proteinExistence type="predicted"/>
<feature type="non-terminal residue" evidence="1">
    <location>
        <position position="150"/>
    </location>
</feature>
<dbReference type="AlphaFoldDB" id="A0A6J4H643"/>
<protein>
    <submittedName>
        <fullName evidence="1">Uncharacterized protein</fullName>
    </submittedName>
</protein>
<evidence type="ECO:0000313" key="1">
    <source>
        <dbReference type="EMBL" id="CAA9214306.1"/>
    </source>
</evidence>
<name>A0A6J4H643_9CHLR</name>
<dbReference type="EMBL" id="CADCTK010000058">
    <property type="protein sequence ID" value="CAA9214306.1"/>
    <property type="molecule type" value="Genomic_DNA"/>
</dbReference>
<reference evidence="1" key="1">
    <citation type="submission" date="2020-02" db="EMBL/GenBank/DDBJ databases">
        <authorList>
            <person name="Meier V. D."/>
        </authorList>
    </citation>
    <scope>NUCLEOTIDE SEQUENCE</scope>
    <source>
        <strain evidence="1">AVDCRST_MAG26</strain>
    </source>
</reference>
<accession>A0A6J4H643</accession>
<organism evidence="1">
    <name type="scientific">uncultured Chloroflexia bacterium</name>
    <dbReference type="NCBI Taxonomy" id="1672391"/>
    <lineage>
        <taxon>Bacteria</taxon>
        <taxon>Bacillati</taxon>
        <taxon>Chloroflexota</taxon>
        <taxon>Chloroflexia</taxon>
        <taxon>environmental samples</taxon>
    </lineage>
</organism>
<feature type="non-terminal residue" evidence="1">
    <location>
        <position position="1"/>
    </location>
</feature>